<dbReference type="GO" id="GO:0009898">
    <property type="term" value="C:cytoplasmic side of plasma membrane"/>
    <property type="evidence" value="ECO:0007669"/>
    <property type="project" value="UniProtKB-UniRule"/>
</dbReference>
<dbReference type="HAMAP" id="MF_02033">
    <property type="entry name" value="FtsA"/>
    <property type="match status" value="1"/>
</dbReference>
<comment type="subunit">
    <text evidence="5">Self-interacts. Interacts with FtsZ.</text>
</comment>
<dbReference type="InterPro" id="IPR020823">
    <property type="entry name" value="Cell_div_FtsA"/>
</dbReference>
<evidence type="ECO:0000256" key="5">
    <source>
        <dbReference type="HAMAP-Rule" id="MF_02033"/>
    </source>
</evidence>
<evidence type="ECO:0000256" key="1">
    <source>
        <dbReference type="ARBA" id="ARBA00022475"/>
    </source>
</evidence>
<evidence type="ECO:0000259" key="7">
    <source>
        <dbReference type="SMART" id="SM00842"/>
    </source>
</evidence>
<dbReference type="GO" id="GO:0043093">
    <property type="term" value="P:FtsZ-dependent cytokinesis"/>
    <property type="evidence" value="ECO:0007669"/>
    <property type="project" value="UniProtKB-UniRule"/>
</dbReference>
<dbReference type="InterPro" id="IPR043129">
    <property type="entry name" value="ATPase_NBD"/>
</dbReference>
<dbReference type="EMBL" id="JAAYEE010000286">
    <property type="protein sequence ID" value="NLW36729.1"/>
    <property type="molecule type" value="Genomic_DNA"/>
</dbReference>
<proteinExistence type="inferred from homology"/>
<dbReference type="InterPro" id="IPR050696">
    <property type="entry name" value="FtsA/MreB"/>
</dbReference>
<protein>
    <recommendedName>
        <fullName evidence="5 6">Cell division protein FtsA</fullName>
    </recommendedName>
</protein>
<evidence type="ECO:0000256" key="2">
    <source>
        <dbReference type="ARBA" id="ARBA00022618"/>
    </source>
</evidence>
<keyword evidence="3 5" id="KW-0472">Membrane</keyword>
<dbReference type="PIRSF" id="PIRSF003101">
    <property type="entry name" value="FtsA"/>
    <property type="match status" value="1"/>
</dbReference>
<dbReference type="Gene3D" id="3.30.420.40">
    <property type="match status" value="2"/>
</dbReference>
<keyword evidence="4 5" id="KW-0131">Cell cycle</keyword>
<dbReference type="Proteomes" id="UP000777265">
    <property type="component" value="Unassembled WGS sequence"/>
</dbReference>
<evidence type="ECO:0000313" key="8">
    <source>
        <dbReference type="EMBL" id="NLW36729.1"/>
    </source>
</evidence>
<comment type="function">
    <text evidence="5 6">Cell division protein that is involved in the assembly of the Z ring. May serve as a membrane anchor for the Z ring.</text>
</comment>
<dbReference type="NCBIfam" id="TIGR01174">
    <property type="entry name" value="ftsA"/>
    <property type="match status" value="1"/>
</dbReference>
<comment type="subcellular location">
    <subcellularLocation>
        <location evidence="5">Cell membrane</location>
        <topology evidence="5">Peripheral membrane protein</topology>
        <orientation evidence="5">Cytoplasmic side</orientation>
    </subcellularLocation>
    <text evidence="5">Localizes to the Z ring in an FtsZ-dependent manner. Targeted to the membrane through a conserved C-terminal amphipathic helix.</text>
</comment>
<organism evidence="8 9">
    <name type="scientific">Syntrophorhabdus aromaticivorans</name>
    <dbReference type="NCBI Taxonomy" id="328301"/>
    <lineage>
        <taxon>Bacteria</taxon>
        <taxon>Pseudomonadati</taxon>
        <taxon>Thermodesulfobacteriota</taxon>
        <taxon>Syntrophorhabdia</taxon>
        <taxon>Syntrophorhabdales</taxon>
        <taxon>Syntrophorhabdaceae</taxon>
        <taxon>Syntrophorhabdus</taxon>
    </lineage>
</organism>
<reference evidence="8" key="1">
    <citation type="journal article" date="2020" name="Biotechnol. Biofuels">
        <title>New insights from the biogas microbiome by comprehensive genome-resolved metagenomics of nearly 1600 species originating from multiple anaerobic digesters.</title>
        <authorList>
            <person name="Campanaro S."/>
            <person name="Treu L."/>
            <person name="Rodriguez-R L.M."/>
            <person name="Kovalovszki A."/>
            <person name="Ziels R.M."/>
            <person name="Maus I."/>
            <person name="Zhu X."/>
            <person name="Kougias P.G."/>
            <person name="Basile A."/>
            <person name="Luo G."/>
            <person name="Schluter A."/>
            <person name="Konstantinidis K.T."/>
            <person name="Angelidaki I."/>
        </authorList>
    </citation>
    <scope>NUCLEOTIDE SEQUENCE</scope>
    <source>
        <strain evidence="8">AS06rmzACSIP_7</strain>
    </source>
</reference>
<evidence type="ECO:0000256" key="3">
    <source>
        <dbReference type="ARBA" id="ARBA00023136"/>
    </source>
</evidence>
<evidence type="ECO:0000256" key="6">
    <source>
        <dbReference type="PIRNR" id="PIRNR003101"/>
    </source>
</evidence>
<comment type="similarity">
    <text evidence="5 6">Belongs to the FtsA/MreB family.</text>
</comment>
<comment type="caution">
    <text evidence="8">The sequence shown here is derived from an EMBL/GenBank/DDBJ whole genome shotgun (WGS) entry which is preliminary data.</text>
</comment>
<dbReference type="AlphaFoldDB" id="A0A971M7Q2"/>
<dbReference type="SMART" id="SM00842">
    <property type="entry name" value="FtsA"/>
    <property type="match status" value="1"/>
</dbReference>
<gene>
    <name evidence="5 8" type="primary">ftsA</name>
    <name evidence="8" type="ORF">GXY80_14825</name>
</gene>
<dbReference type="SUPFAM" id="SSF53067">
    <property type="entry name" value="Actin-like ATPase domain"/>
    <property type="match status" value="2"/>
</dbReference>
<dbReference type="GO" id="GO:0032153">
    <property type="term" value="C:cell division site"/>
    <property type="evidence" value="ECO:0007669"/>
    <property type="project" value="UniProtKB-UniRule"/>
</dbReference>
<dbReference type="PANTHER" id="PTHR32432:SF4">
    <property type="entry name" value="CELL DIVISION PROTEIN FTSA"/>
    <property type="match status" value="1"/>
</dbReference>
<dbReference type="Pfam" id="PF02491">
    <property type="entry name" value="SHS2_FTSA"/>
    <property type="match status" value="1"/>
</dbReference>
<name>A0A971M7Q2_9BACT</name>
<dbReference type="Gene3D" id="3.30.1490.110">
    <property type="match status" value="1"/>
</dbReference>
<dbReference type="FunFam" id="3.30.1490.110:FF:000001">
    <property type="entry name" value="Cell division protein FtsA"/>
    <property type="match status" value="1"/>
</dbReference>
<evidence type="ECO:0000313" key="9">
    <source>
        <dbReference type="Proteomes" id="UP000777265"/>
    </source>
</evidence>
<sequence length="416" mass="44592">MISEDGLLVGLDIGTTKICVVVAKVTEGKVHIVGIGSHPSTGLRKGVVVNMDSTVNSIKKAVEEAELMAGIKIDSCLVGIAGAHIKSFNSNGVVAIRDKEVRLDDVARAIDAAKAVAIPADRELIHVIPQEFIIDDQDGIKDPIGITGVRLEVKVHIVTGSVSSAQNIIKCCKLAGLNVDDIILGQLASSEATLTPEEKEIGVALVDIGGGTSDIAVFLNGSIKYTSVLPYGGNNITNDIAIGLRTPLEEAEKIKKKYGCAFANMIGANETIEVPSVGGRKPRTLMRKTLADIIEPRVEEISSLIYQEIKKSGADRLLASGVVVTGGCSNLEGIPELTENIFNLPARRGYPIGLGGLVDVVNNPIYATGVGLLVYGFKNSKVRKRTFNKGNRFVFMDFLNSKKLLNRMRDWFKEIF</sequence>
<dbReference type="Pfam" id="PF14450">
    <property type="entry name" value="FtsA"/>
    <property type="match status" value="2"/>
</dbReference>
<feature type="domain" description="SHS2" evidence="7">
    <location>
        <begin position="8"/>
        <end position="193"/>
    </location>
</feature>
<dbReference type="CDD" id="cd24048">
    <property type="entry name" value="ASKHA_NBD_FtsA"/>
    <property type="match status" value="1"/>
</dbReference>
<dbReference type="InterPro" id="IPR003494">
    <property type="entry name" value="SHS2_FtsA"/>
</dbReference>
<accession>A0A971M7Q2</accession>
<evidence type="ECO:0000256" key="4">
    <source>
        <dbReference type="ARBA" id="ARBA00023306"/>
    </source>
</evidence>
<keyword evidence="1 5" id="KW-1003">Cell membrane</keyword>
<dbReference type="PANTHER" id="PTHR32432">
    <property type="entry name" value="CELL DIVISION PROTEIN FTSA-RELATED"/>
    <property type="match status" value="1"/>
</dbReference>
<keyword evidence="2 5" id="KW-0132">Cell division</keyword>
<reference evidence="8" key="2">
    <citation type="submission" date="2020-01" db="EMBL/GenBank/DDBJ databases">
        <authorList>
            <person name="Campanaro S."/>
        </authorList>
    </citation>
    <scope>NUCLEOTIDE SEQUENCE</scope>
    <source>
        <strain evidence="8">AS06rmzACSIP_7</strain>
    </source>
</reference>